<protein>
    <submittedName>
        <fullName evidence="1">Uncharacterized protein</fullName>
    </submittedName>
</protein>
<keyword evidence="2" id="KW-1185">Reference proteome</keyword>
<dbReference type="HOGENOM" id="CLU_1406758_0_0_9"/>
<proteinExistence type="predicted"/>
<sequence length="193" mass="20484">MIPTPAPGDCQLIGPVYVILLGLSGSGRQQGCFVLYCLKGSYSPASRLSFGVSASAHWLHSVPLPFPPPGQRTCSGVTLWGPARQPRSVHCRSTPLRQSAPAIGVFLLGPKPHTGGNSFGVSLWSYRIPTRVLAVLTGPGHLRQRAFCYWIKSLGSGTLPFPGVKPSCQPPLASLSGRHKGFLLLKHLAVALA</sequence>
<name>F6B743_DESCC</name>
<gene>
    <name evidence="1" type="ordered locus">Desca_1619</name>
</gene>
<evidence type="ECO:0000313" key="1">
    <source>
        <dbReference type="EMBL" id="AEF94468.1"/>
    </source>
</evidence>
<evidence type="ECO:0000313" key="2">
    <source>
        <dbReference type="Proteomes" id="UP000009226"/>
    </source>
</evidence>
<dbReference type="AlphaFoldDB" id="F6B743"/>
<dbReference type="KEGG" id="dca:Desca_1619"/>
<dbReference type="Proteomes" id="UP000009226">
    <property type="component" value="Chromosome"/>
</dbReference>
<reference evidence="1" key="1">
    <citation type="submission" date="2011-05" db="EMBL/GenBank/DDBJ databases">
        <title>Complete sequence of Desulfotomaculum carboxydivorans CO-1-SRB.</title>
        <authorList>
            <consortium name="US DOE Joint Genome Institute"/>
            <person name="Lucas S."/>
            <person name="Han J."/>
            <person name="Lapidus A."/>
            <person name="Cheng J.-F."/>
            <person name="Goodwin L."/>
            <person name="Pitluck S."/>
            <person name="Peters L."/>
            <person name="Mikhailova N."/>
            <person name="Lu M."/>
            <person name="Han C."/>
            <person name="Tapia R."/>
            <person name="Land M."/>
            <person name="Hauser L."/>
            <person name="Kyrpides N."/>
            <person name="Ivanova N."/>
            <person name="Pagani I."/>
            <person name="Stams A."/>
            <person name="Plugge C."/>
            <person name="Muyzer G."/>
            <person name="Kuever J."/>
            <person name="Parshina S."/>
            <person name="Ivanova A."/>
            <person name="Nazina T."/>
            <person name="Woyke T."/>
        </authorList>
    </citation>
    <scope>NUCLEOTIDE SEQUENCE [LARGE SCALE GENOMIC DNA]</scope>
    <source>
        <strain evidence="1">CO-1-SRB</strain>
    </source>
</reference>
<accession>F6B743</accession>
<dbReference type="EMBL" id="CP002736">
    <property type="protein sequence ID" value="AEF94468.1"/>
    <property type="molecule type" value="Genomic_DNA"/>
</dbReference>
<organism evidence="1 2">
    <name type="scientific">Desulfotomaculum nigrificans (strain DSM 14880 / VKM B-2319 / CO-1-SRB)</name>
    <name type="common">Desulfotomaculum carboxydivorans</name>
    <dbReference type="NCBI Taxonomy" id="868595"/>
    <lineage>
        <taxon>Bacteria</taxon>
        <taxon>Bacillati</taxon>
        <taxon>Bacillota</taxon>
        <taxon>Clostridia</taxon>
        <taxon>Eubacteriales</taxon>
        <taxon>Desulfotomaculaceae</taxon>
        <taxon>Desulfotomaculum</taxon>
    </lineage>
</organism>